<evidence type="ECO:0000256" key="9">
    <source>
        <dbReference type="ARBA" id="ARBA00023002"/>
    </source>
</evidence>
<dbReference type="GO" id="GO:0017150">
    <property type="term" value="F:tRNA dihydrouridine synthase activity"/>
    <property type="evidence" value="ECO:0007669"/>
    <property type="project" value="InterPro"/>
</dbReference>
<name>A0A5B8XJ00_9RICK</name>
<sequence length="322" mass="35155">MKPIKIGNIVIENPVILAPMCGVTDAPYRHEVAKFGCGYTVSEMIASRAALLDLKNANQKAQRGEFEKVMAVQIAGFEADVMAEVAKKIADQGADIIDINFGCPVKKVVNGMAGSALMKHEDLATKIMESVVKAVSIPVTVKMRKGWNEENQNAAKLAKIAEDVGVKMVTIHGRTRAQLYDGKADWEFIRSVCDSVKIPVIVNGDIKNGQDARCAMEISGANGVMIGRATYGKPWLISQIIDELCGREVKIEPCAKGKWQIIASHMEGIAELYGKQAGVGIARKHLSWYSSGLCGSSEYRGRINQCNDFDEVMRMTGEFWGI</sequence>
<gene>
    <name evidence="16" type="ORF">Deia_00809</name>
</gene>
<evidence type="ECO:0000256" key="2">
    <source>
        <dbReference type="ARBA" id="ARBA00002790"/>
    </source>
</evidence>
<dbReference type="NCBIfam" id="TIGR00737">
    <property type="entry name" value="nifR3_yhdG"/>
    <property type="match status" value="1"/>
</dbReference>
<evidence type="ECO:0000256" key="3">
    <source>
        <dbReference type="ARBA" id="ARBA00022555"/>
    </source>
</evidence>
<keyword evidence="4 12" id="KW-0285">Flavoprotein</keyword>
<keyword evidence="5 12" id="KW-0288">FMN</keyword>
<accession>A0A5B8XJ00</accession>
<keyword evidence="3" id="KW-0820">tRNA-binding</keyword>
<dbReference type="InterPro" id="IPR035587">
    <property type="entry name" value="DUS-like_FMN-bd"/>
</dbReference>
<keyword evidence="7" id="KW-0521">NADP</keyword>
<dbReference type="Gene3D" id="3.20.20.70">
    <property type="entry name" value="Aldolase class I"/>
    <property type="match status" value="1"/>
</dbReference>
<dbReference type="EMBL" id="CP029077">
    <property type="protein sequence ID" value="QED23597.1"/>
    <property type="molecule type" value="Genomic_DNA"/>
</dbReference>
<feature type="binding site" evidence="14">
    <location>
        <position position="172"/>
    </location>
    <ligand>
        <name>FMN</name>
        <dbReference type="ChEBI" id="CHEBI:58210"/>
    </ligand>
</feature>
<dbReference type="RefSeq" id="WP_281284131.1">
    <property type="nucleotide sequence ID" value="NZ_CP029077.1"/>
</dbReference>
<comment type="catalytic activity">
    <reaction evidence="10">
        <text>a 5,6-dihydrouridine in tRNA + NADP(+) = a uridine in tRNA + NADPH + H(+)</text>
        <dbReference type="Rhea" id="RHEA:23624"/>
        <dbReference type="Rhea" id="RHEA-COMP:13339"/>
        <dbReference type="Rhea" id="RHEA-COMP:13887"/>
        <dbReference type="ChEBI" id="CHEBI:15378"/>
        <dbReference type="ChEBI" id="CHEBI:57783"/>
        <dbReference type="ChEBI" id="CHEBI:58349"/>
        <dbReference type="ChEBI" id="CHEBI:65315"/>
        <dbReference type="ChEBI" id="CHEBI:74443"/>
    </reaction>
</comment>
<evidence type="ECO:0000256" key="4">
    <source>
        <dbReference type="ARBA" id="ARBA00022630"/>
    </source>
</evidence>
<dbReference type="PANTHER" id="PTHR45846">
    <property type="entry name" value="TRNA-DIHYDROURIDINE(47) SYNTHASE [NAD(P)(+)]-LIKE"/>
    <property type="match status" value="1"/>
</dbReference>
<evidence type="ECO:0000256" key="12">
    <source>
        <dbReference type="PIRNR" id="PIRNR006621"/>
    </source>
</evidence>
<dbReference type="GO" id="GO:0050660">
    <property type="term" value="F:flavin adenine dinucleotide binding"/>
    <property type="evidence" value="ECO:0007669"/>
    <property type="project" value="InterPro"/>
</dbReference>
<comment type="catalytic activity">
    <reaction evidence="11">
        <text>a 5,6-dihydrouridine in tRNA + NAD(+) = a uridine in tRNA + NADH + H(+)</text>
        <dbReference type="Rhea" id="RHEA:54452"/>
        <dbReference type="Rhea" id="RHEA-COMP:13339"/>
        <dbReference type="Rhea" id="RHEA-COMP:13887"/>
        <dbReference type="ChEBI" id="CHEBI:15378"/>
        <dbReference type="ChEBI" id="CHEBI:57540"/>
        <dbReference type="ChEBI" id="CHEBI:57945"/>
        <dbReference type="ChEBI" id="CHEBI:65315"/>
        <dbReference type="ChEBI" id="CHEBI:74443"/>
    </reaction>
</comment>
<comment type="cofactor">
    <cofactor evidence="1 12 14">
        <name>FMN</name>
        <dbReference type="ChEBI" id="CHEBI:58210"/>
    </cofactor>
</comment>
<proteinExistence type="inferred from homology"/>
<dbReference type="EC" id="1.3.1.-" evidence="12"/>
<dbReference type="PROSITE" id="PS01136">
    <property type="entry name" value="UPF0034"/>
    <property type="match status" value="1"/>
</dbReference>
<dbReference type="PANTHER" id="PTHR45846:SF1">
    <property type="entry name" value="TRNA-DIHYDROURIDINE(47) SYNTHASE [NAD(P)(+)]-LIKE"/>
    <property type="match status" value="1"/>
</dbReference>
<protein>
    <recommendedName>
        <fullName evidence="12">tRNA-dihydrouridine synthase</fullName>
        <ecNumber evidence="12">1.3.1.-</ecNumber>
    </recommendedName>
</protein>
<feature type="active site" description="Proton donor" evidence="13">
    <location>
        <position position="103"/>
    </location>
</feature>
<dbReference type="InterPro" id="IPR001269">
    <property type="entry name" value="DUS_fam"/>
</dbReference>
<organism evidence="16 17">
    <name type="scientific">Candidatus Deianiraea vastatrix</name>
    <dbReference type="NCBI Taxonomy" id="2163644"/>
    <lineage>
        <taxon>Bacteria</taxon>
        <taxon>Pseudomonadati</taxon>
        <taxon>Pseudomonadota</taxon>
        <taxon>Alphaproteobacteria</taxon>
        <taxon>Rickettsiales</taxon>
        <taxon>Candidatus Deianiraeaceae</taxon>
        <taxon>Candidatus Deianiraea</taxon>
    </lineage>
</organism>
<keyword evidence="14" id="KW-0547">Nucleotide-binding</keyword>
<dbReference type="InterPro" id="IPR018517">
    <property type="entry name" value="tRNA_hU_synthase_CS"/>
</dbReference>
<feature type="binding site" evidence="14">
    <location>
        <position position="73"/>
    </location>
    <ligand>
        <name>FMN</name>
        <dbReference type="ChEBI" id="CHEBI:58210"/>
    </ligand>
</feature>
<evidence type="ECO:0000256" key="13">
    <source>
        <dbReference type="PIRSR" id="PIRSR006621-1"/>
    </source>
</evidence>
<feature type="binding site" evidence="14">
    <location>
        <begin position="227"/>
        <end position="228"/>
    </location>
    <ligand>
        <name>FMN</name>
        <dbReference type="ChEBI" id="CHEBI:58210"/>
    </ligand>
</feature>
<evidence type="ECO:0000256" key="11">
    <source>
        <dbReference type="ARBA" id="ARBA00048802"/>
    </source>
</evidence>
<evidence type="ECO:0000313" key="16">
    <source>
        <dbReference type="EMBL" id="QED23597.1"/>
    </source>
</evidence>
<keyword evidence="17" id="KW-1185">Reference proteome</keyword>
<dbReference type="GO" id="GO:0000049">
    <property type="term" value="F:tRNA binding"/>
    <property type="evidence" value="ECO:0007669"/>
    <property type="project" value="UniProtKB-KW"/>
</dbReference>
<keyword evidence="6 12" id="KW-0819">tRNA processing</keyword>
<dbReference type="Proteomes" id="UP000321934">
    <property type="component" value="Chromosome"/>
</dbReference>
<dbReference type="SUPFAM" id="SSF51395">
    <property type="entry name" value="FMN-linked oxidoreductases"/>
    <property type="match status" value="1"/>
</dbReference>
<dbReference type="Gene3D" id="1.10.1200.80">
    <property type="entry name" value="Putative flavin oxidoreducatase, domain 2"/>
    <property type="match status" value="1"/>
</dbReference>
<dbReference type="Pfam" id="PF01207">
    <property type="entry name" value="Dus"/>
    <property type="match status" value="1"/>
</dbReference>
<keyword evidence="8" id="KW-0694">RNA-binding</keyword>
<comment type="similarity">
    <text evidence="12">Belongs to the dus family.</text>
</comment>
<evidence type="ECO:0000259" key="15">
    <source>
        <dbReference type="Pfam" id="PF01207"/>
    </source>
</evidence>
<evidence type="ECO:0000256" key="8">
    <source>
        <dbReference type="ARBA" id="ARBA00022884"/>
    </source>
</evidence>
<evidence type="ECO:0000313" key="17">
    <source>
        <dbReference type="Proteomes" id="UP000321934"/>
    </source>
</evidence>
<dbReference type="PIRSF" id="PIRSF006621">
    <property type="entry name" value="Dus"/>
    <property type="match status" value="1"/>
</dbReference>
<evidence type="ECO:0000256" key="14">
    <source>
        <dbReference type="PIRSR" id="PIRSR006621-2"/>
    </source>
</evidence>
<evidence type="ECO:0000256" key="10">
    <source>
        <dbReference type="ARBA" id="ARBA00048205"/>
    </source>
</evidence>
<evidence type="ECO:0000256" key="7">
    <source>
        <dbReference type="ARBA" id="ARBA00022857"/>
    </source>
</evidence>
<dbReference type="InterPro" id="IPR024036">
    <property type="entry name" value="tRNA-dHydroUridine_Synthase_C"/>
</dbReference>
<feature type="domain" description="DUS-like FMN-binding" evidence="15">
    <location>
        <begin position="16"/>
        <end position="311"/>
    </location>
</feature>
<reference evidence="16 17" key="1">
    <citation type="journal article" date="2019" name="ISME J.">
        <title>Deianiraea, an extracellular bacterium associated with the ciliate Paramecium, suggests an alternative scenario for the evolution of Rickettsiales.</title>
        <authorList>
            <person name="Castelli M."/>
            <person name="Sabaneyeva E."/>
            <person name="Lanzoni O."/>
            <person name="Lebedeva N."/>
            <person name="Floriano A.M."/>
            <person name="Gaiarsa S."/>
            <person name="Benken K."/>
            <person name="Modeo L."/>
            <person name="Bandi C."/>
            <person name="Potekhin A."/>
            <person name="Sassera D."/>
            <person name="Petroni G."/>
        </authorList>
    </citation>
    <scope>NUCLEOTIDE SEQUENCE [LARGE SCALE GENOMIC DNA]</scope>
    <source>
        <strain evidence="16">CyL4-1</strain>
    </source>
</reference>
<keyword evidence="9 12" id="KW-0560">Oxidoreductase</keyword>
<evidence type="ECO:0000256" key="6">
    <source>
        <dbReference type="ARBA" id="ARBA00022694"/>
    </source>
</evidence>
<dbReference type="AlphaFoldDB" id="A0A5B8XJ00"/>
<feature type="binding site" evidence="14">
    <location>
        <position position="142"/>
    </location>
    <ligand>
        <name>FMN</name>
        <dbReference type="ChEBI" id="CHEBI:58210"/>
    </ligand>
</feature>
<evidence type="ECO:0000256" key="5">
    <source>
        <dbReference type="ARBA" id="ARBA00022643"/>
    </source>
</evidence>
<comment type="function">
    <text evidence="2 12">Catalyzes the synthesis of 5,6-dihydrouridine (D), a modified base found in the D-loop of most tRNAs, via the reduction of the C5-C6 double bond in target uridines.</text>
</comment>
<dbReference type="InterPro" id="IPR004652">
    <property type="entry name" value="DusB-like"/>
</dbReference>
<evidence type="ECO:0000256" key="1">
    <source>
        <dbReference type="ARBA" id="ARBA00001917"/>
    </source>
</evidence>
<dbReference type="InterPro" id="IPR013785">
    <property type="entry name" value="Aldolase_TIM"/>
</dbReference>
<dbReference type="CDD" id="cd02801">
    <property type="entry name" value="DUS_like_FMN"/>
    <property type="match status" value="1"/>
</dbReference>